<accession>A0AAD5G7S6</accession>
<keyword evidence="2" id="KW-1185">Reference proteome</keyword>
<sequence>MAPSVFTTASLTPVAQLQPSLSPQVYIERDSDGTSVKRRIGILTGLVMRA</sequence>
<evidence type="ECO:0000313" key="2">
    <source>
        <dbReference type="Proteomes" id="UP001206925"/>
    </source>
</evidence>
<name>A0AAD5G7S6_AMBAR</name>
<organism evidence="1 2">
    <name type="scientific">Ambrosia artemisiifolia</name>
    <name type="common">Common ragweed</name>
    <dbReference type="NCBI Taxonomy" id="4212"/>
    <lineage>
        <taxon>Eukaryota</taxon>
        <taxon>Viridiplantae</taxon>
        <taxon>Streptophyta</taxon>
        <taxon>Embryophyta</taxon>
        <taxon>Tracheophyta</taxon>
        <taxon>Spermatophyta</taxon>
        <taxon>Magnoliopsida</taxon>
        <taxon>eudicotyledons</taxon>
        <taxon>Gunneridae</taxon>
        <taxon>Pentapetalae</taxon>
        <taxon>asterids</taxon>
        <taxon>campanulids</taxon>
        <taxon>Asterales</taxon>
        <taxon>Asteraceae</taxon>
        <taxon>Asteroideae</taxon>
        <taxon>Heliantheae alliance</taxon>
        <taxon>Heliantheae</taxon>
        <taxon>Ambrosia</taxon>
    </lineage>
</organism>
<dbReference type="AlphaFoldDB" id="A0AAD5G7S6"/>
<dbReference type="Proteomes" id="UP001206925">
    <property type="component" value="Unassembled WGS sequence"/>
</dbReference>
<comment type="caution">
    <text evidence="1">The sequence shown here is derived from an EMBL/GenBank/DDBJ whole genome shotgun (WGS) entry which is preliminary data.</text>
</comment>
<proteinExistence type="predicted"/>
<protein>
    <submittedName>
        <fullName evidence="1">Uncharacterized protein</fullName>
    </submittedName>
</protein>
<evidence type="ECO:0000313" key="1">
    <source>
        <dbReference type="EMBL" id="KAI7731664.1"/>
    </source>
</evidence>
<gene>
    <name evidence="1" type="ORF">M8C21_007951</name>
</gene>
<reference evidence="1" key="1">
    <citation type="submission" date="2022-06" db="EMBL/GenBank/DDBJ databases">
        <title>Uncovering the hologenomic basis of an extraordinary plant invasion.</title>
        <authorList>
            <person name="Bieker V.C."/>
            <person name="Martin M.D."/>
            <person name="Gilbert T."/>
            <person name="Hodgins K."/>
            <person name="Battlay P."/>
            <person name="Petersen B."/>
            <person name="Wilson J."/>
        </authorList>
    </citation>
    <scope>NUCLEOTIDE SEQUENCE</scope>
    <source>
        <strain evidence="1">AA19_3_7</strain>
        <tissue evidence="1">Leaf</tissue>
    </source>
</reference>
<dbReference type="EMBL" id="JAMZMK010010408">
    <property type="protein sequence ID" value="KAI7731664.1"/>
    <property type="molecule type" value="Genomic_DNA"/>
</dbReference>